<evidence type="ECO:0000313" key="3">
    <source>
        <dbReference type="Proteomes" id="UP000094444"/>
    </source>
</evidence>
<gene>
    <name evidence="2" type="ORF">DHEL01_v201454</name>
</gene>
<dbReference type="Pfam" id="PF00856">
    <property type="entry name" value="SET"/>
    <property type="match status" value="1"/>
</dbReference>
<dbReference type="InterPro" id="IPR046341">
    <property type="entry name" value="SET_dom_sf"/>
</dbReference>
<comment type="caution">
    <text evidence="2">The sequence shown here is derived from an EMBL/GenBank/DDBJ whole genome shotgun (WGS) entry which is preliminary data.</text>
</comment>
<reference evidence="2" key="1">
    <citation type="submission" date="2017-09" db="EMBL/GenBank/DDBJ databases">
        <title>Polyketide synthases of a Diaporthe helianthi virulent isolate.</title>
        <authorList>
            <person name="Baroncelli R."/>
        </authorList>
    </citation>
    <scope>NUCLEOTIDE SEQUENCE [LARGE SCALE GENOMIC DNA]</scope>
    <source>
        <strain evidence="2">7/96</strain>
    </source>
</reference>
<sequence length="428" mass="48413">MALPVEDKLEEVHEELLTWASSIGVELDRIRPMRISGRGFGGKSIVLVVATDHIPKGTDILTVPISALRTKDTVPTTIVTGLPKDVTVHGLLAADLALNQAANDTKYTKWQAVVPTLQDIQQSMPLTWPASLQSLLPAGASQLLDKQRAKFDKDWETVSAAFPIGAKTKAKTKTKDGMVRKECTRDEYLYAWLLVNTRTFYFVTPRTEKLPKEDHMALQPVADLFNHTDRDGCHVTFDHAESFTFRTTRAYEKGDEVHISYGSHSNDFLLVEYGFILAQNHWDEVRLDEDVIMPALSRRQREELEDVGFLGNYVLDDETLCHRTQVALRQMAVTAKYGGLTMDGWRKFVSGLDDGEKSQPKVDALAVGLLEKYEATIKSKEKQLRKVRFQDEHGDAEMNESRKETLLRRWGQIRTLVRATIERLGDDE</sequence>
<dbReference type="GO" id="GO:0016279">
    <property type="term" value="F:protein-lysine N-methyltransferase activity"/>
    <property type="evidence" value="ECO:0007669"/>
    <property type="project" value="InterPro"/>
</dbReference>
<dbReference type="Proteomes" id="UP000094444">
    <property type="component" value="Unassembled WGS sequence"/>
</dbReference>
<dbReference type="InterPro" id="IPR050600">
    <property type="entry name" value="SETD3_SETD6_MTase"/>
</dbReference>
<evidence type="ECO:0000313" key="2">
    <source>
        <dbReference type="EMBL" id="POS80154.1"/>
    </source>
</evidence>
<dbReference type="EMBL" id="MAVT02000067">
    <property type="protein sequence ID" value="POS80154.1"/>
    <property type="molecule type" value="Genomic_DNA"/>
</dbReference>
<dbReference type="InterPro" id="IPR001214">
    <property type="entry name" value="SET_dom"/>
</dbReference>
<accession>A0A2P5ICB1</accession>
<proteinExistence type="predicted"/>
<dbReference type="OrthoDB" id="441812at2759"/>
<dbReference type="SUPFAM" id="SSF82199">
    <property type="entry name" value="SET domain"/>
    <property type="match status" value="1"/>
</dbReference>
<dbReference type="InterPro" id="IPR044429">
    <property type="entry name" value="SETD4_SET"/>
</dbReference>
<dbReference type="FunCoup" id="A0A2P5ICB1">
    <property type="interactions" value="66"/>
</dbReference>
<dbReference type="PANTHER" id="PTHR13271">
    <property type="entry name" value="UNCHARACTERIZED PUTATIVE METHYLTRANSFERASE"/>
    <property type="match status" value="1"/>
</dbReference>
<dbReference type="PROSITE" id="PS50280">
    <property type="entry name" value="SET"/>
    <property type="match status" value="1"/>
</dbReference>
<dbReference type="Gene3D" id="3.90.1410.10">
    <property type="entry name" value="set domain protein methyltransferase, domain 1"/>
    <property type="match status" value="1"/>
</dbReference>
<protein>
    <recommendedName>
        <fullName evidence="1">SET domain-containing protein</fullName>
    </recommendedName>
</protein>
<evidence type="ECO:0000259" key="1">
    <source>
        <dbReference type="PROSITE" id="PS50280"/>
    </source>
</evidence>
<dbReference type="CDD" id="cd19177">
    <property type="entry name" value="SET_SETD4"/>
    <property type="match status" value="1"/>
</dbReference>
<dbReference type="AlphaFoldDB" id="A0A2P5ICB1"/>
<feature type="domain" description="SET" evidence="1">
    <location>
        <begin position="23"/>
        <end position="262"/>
    </location>
</feature>
<organism evidence="2 3">
    <name type="scientific">Diaporthe helianthi</name>
    <dbReference type="NCBI Taxonomy" id="158607"/>
    <lineage>
        <taxon>Eukaryota</taxon>
        <taxon>Fungi</taxon>
        <taxon>Dikarya</taxon>
        <taxon>Ascomycota</taxon>
        <taxon>Pezizomycotina</taxon>
        <taxon>Sordariomycetes</taxon>
        <taxon>Sordariomycetidae</taxon>
        <taxon>Diaporthales</taxon>
        <taxon>Diaporthaceae</taxon>
        <taxon>Diaporthe</taxon>
    </lineage>
</organism>
<dbReference type="PANTHER" id="PTHR13271:SF137">
    <property type="entry name" value="SET DOMAIN-CONTAINING PROTEIN"/>
    <property type="match status" value="1"/>
</dbReference>
<keyword evidence="3" id="KW-1185">Reference proteome</keyword>
<name>A0A2P5ICB1_DIAHE</name>
<dbReference type="InParanoid" id="A0A2P5ICB1"/>
<dbReference type="STRING" id="158607.A0A2P5ICB1"/>